<accession>Q11ML4</accession>
<dbReference type="HOGENOM" id="CLU_1365288_0_0_5"/>
<dbReference type="AlphaFoldDB" id="Q11ML4"/>
<evidence type="ECO:0000313" key="3">
    <source>
        <dbReference type="EMBL" id="ABG61355.1"/>
    </source>
</evidence>
<evidence type="ECO:0000256" key="1">
    <source>
        <dbReference type="SAM" id="MobiDB-lite"/>
    </source>
</evidence>
<organism evidence="3">
    <name type="scientific">Chelativorans sp. (strain BNC1)</name>
    <dbReference type="NCBI Taxonomy" id="266779"/>
    <lineage>
        <taxon>Bacteria</taxon>
        <taxon>Pseudomonadati</taxon>
        <taxon>Pseudomonadota</taxon>
        <taxon>Alphaproteobacteria</taxon>
        <taxon>Hyphomicrobiales</taxon>
        <taxon>Phyllobacteriaceae</taxon>
        <taxon>Chelativorans</taxon>
    </lineage>
</organism>
<sequence length="201" mass="21141">MKGGCHDERHDGQRHDVGHGPRGDRRDHPDCSRDRGAHQVSVFPLTNVVGPNIFALLRGRLKVASIGDGLFLAHFGVILRVVMERWSARKLVAVFLAVFVTVGMSLSAVQASGMSAQMAMASDMTGSAHDGCPGCPNGGGDDGMKAMVCGVVCATPVLAMLPEGASMPAAQKAASYPARDAFLHGRRAPPDPYPPRTTDIG</sequence>
<keyword evidence="2" id="KW-0472">Membrane</keyword>
<feature type="transmembrane region" description="Helical" evidence="2">
    <location>
        <begin position="91"/>
        <end position="109"/>
    </location>
</feature>
<proteinExistence type="predicted"/>
<reference evidence="3" key="1">
    <citation type="submission" date="2006-06" db="EMBL/GenBank/DDBJ databases">
        <title>Complete sequence of Plasmid 1 of Chelativorans sp. BNC1.</title>
        <authorList>
            <consortium name="US DOE Joint Genome Institute"/>
            <person name="Copeland A."/>
            <person name="Lucas S."/>
            <person name="Lapidus A."/>
            <person name="Barry K."/>
            <person name="Detter J.C."/>
            <person name="Glavina del Rio T."/>
            <person name="Hammon N."/>
            <person name="Israni S."/>
            <person name="Dalin E."/>
            <person name="Tice H."/>
            <person name="Pitluck S."/>
            <person name="Chertkov O."/>
            <person name="Brettin T."/>
            <person name="Bruce D."/>
            <person name="Han C."/>
            <person name="Tapia R."/>
            <person name="Gilna P."/>
            <person name="Schmutz J."/>
            <person name="Larimer F."/>
            <person name="Land M."/>
            <person name="Hauser L."/>
            <person name="Kyrpides N."/>
            <person name="Mikhailova N."/>
            <person name="Richardson P."/>
        </authorList>
    </citation>
    <scope>NUCLEOTIDE SEQUENCE</scope>
    <source>
        <strain evidence="3">BNC1</strain>
        <plasmid evidence="3">1</plasmid>
    </source>
</reference>
<name>Q11ML4_CHESB</name>
<keyword evidence="3" id="KW-0614">Plasmid</keyword>
<dbReference type="EMBL" id="CP000389">
    <property type="protein sequence ID" value="ABG61355.1"/>
    <property type="molecule type" value="Genomic_DNA"/>
</dbReference>
<gene>
    <name evidence="3" type="ordered locus">Meso_4387</name>
</gene>
<geneLocation type="plasmid" evidence="3">
    <name>1</name>
</geneLocation>
<protein>
    <submittedName>
        <fullName evidence="3">Uncharacterized protein</fullName>
    </submittedName>
</protein>
<feature type="region of interest" description="Disordered" evidence="1">
    <location>
        <begin position="1"/>
        <end position="35"/>
    </location>
</feature>
<dbReference type="KEGG" id="mes:Meso_4387"/>
<evidence type="ECO:0000256" key="2">
    <source>
        <dbReference type="SAM" id="Phobius"/>
    </source>
</evidence>
<keyword evidence="2" id="KW-1133">Transmembrane helix</keyword>
<keyword evidence="2" id="KW-0812">Transmembrane</keyword>